<sequence length="243" mass="27970">MKYEEQRKNPQEWKEQETGASVQETAVIPEQWDGEHPSMMALSRYLSAEDPAPEEVMAYTRHLAACPECRQLAWAMQNLEQAAALSDGYGQYAEEDLEDFLEETNARSGLSQFSPDRLTRETLSGWSAGEVVFRFTGRWKGDRFTLGEECAETLRLSSLFRGEYLRLTARFDGEVLCVEMEGRKNGWHDFPVLFLYPEESTEFAAEALEPDWGPGGKAFYRLELEGLRRKDFEAELKVSRYDF</sequence>
<name>A0A9D1FMM5_9FIRM</name>
<evidence type="ECO:0008006" key="4">
    <source>
        <dbReference type="Google" id="ProtNLM"/>
    </source>
</evidence>
<feature type="region of interest" description="Disordered" evidence="1">
    <location>
        <begin position="1"/>
        <end position="23"/>
    </location>
</feature>
<comment type="caution">
    <text evidence="2">The sequence shown here is derived from an EMBL/GenBank/DDBJ whole genome shotgun (WGS) entry which is preliminary data.</text>
</comment>
<dbReference type="AlphaFoldDB" id="A0A9D1FMM5"/>
<dbReference type="Proteomes" id="UP000824002">
    <property type="component" value="Unassembled WGS sequence"/>
</dbReference>
<dbReference type="EMBL" id="DVJP01000049">
    <property type="protein sequence ID" value="HIS76616.1"/>
    <property type="molecule type" value="Genomic_DNA"/>
</dbReference>
<accession>A0A9D1FMM5</accession>
<organism evidence="2 3">
    <name type="scientific">Candidatus Merdivicinus excrementipullorum</name>
    <dbReference type="NCBI Taxonomy" id="2840867"/>
    <lineage>
        <taxon>Bacteria</taxon>
        <taxon>Bacillati</taxon>
        <taxon>Bacillota</taxon>
        <taxon>Clostridia</taxon>
        <taxon>Eubacteriales</taxon>
        <taxon>Oscillospiraceae</taxon>
        <taxon>Oscillospiraceae incertae sedis</taxon>
        <taxon>Candidatus Merdivicinus</taxon>
    </lineage>
</organism>
<evidence type="ECO:0000313" key="3">
    <source>
        <dbReference type="Proteomes" id="UP000824002"/>
    </source>
</evidence>
<protein>
    <recommendedName>
        <fullName evidence="4">Zinc-finger domain-containing protein</fullName>
    </recommendedName>
</protein>
<proteinExistence type="predicted"/>
<reference evidence="2" key="2">
    <citation type="journal article" date="2021" name="PeerJ">
        <title>Extensive microbial diversity within the chicken gut microbiome revealed by metagenomics and culture.</title>
        <authorList>
            <person name="Gilroy R."/>
            <person name="Ravi A."/>
            <person name="Getino M."/>
            <person name="Pursley I."/>
            <person name="Horton D.L."/>
            <person name="Alikhan N.F."/>
            <person name="Baker D."/>
            <person name="Gharbi K."/>
            <person name="Hall N."/>
            <person name="Watson M."/>
            <person name="Adriaenssens E.M."/>
            <person name="Foster-Nyarko E."/>
            <person name="Jarju S."/>
            <person name="Secka A."/>
            <person name="Antonio M."/>
            <person name="Oren A."/>
            <person name="Chaudhuri R.R."/>
            <person name="La Ragione R."/>
            <person name="Hildebrand F."/>
            <person name="Pallen M.J."/>
        </authorList>
    </citation>
    <scope>NUCLEOTIDE SEQUENCE</scope>
    <source>
        <strain evidence="2">CHK199-13235</strain>
    </source>
</reference>
<evidence type="ECO:0000313" key="2">
    <source>
        <dbReference type="EMBL" id="HIS76616.1"/>
    </source>
</evidence>
<gene>
    <name evidence="2" type="ORF">IAB51_07375</name>
</gene>
<feature type="compositionally biased region" description="Basic and acidic residues" evidence="1">
    <location>
        <begin position="1"/>
        <end position="17"/>
    </location>
</feature>
<reference evidence="2" key="1">
    <citation type="submission" date="2020-10" db="EMBL/GenBank/DDBJ databases">
        <authorList>
            <person name="Gilroy R."/>
        </authorList>
    </citation>
    <scope>NUCLEOTIDE SEQUENCE</scope>
    <source>
        <strain evidence="2">CHK199-13235</strain>
    </source>
</reference>
<evidence type="ECO:0000256" key="1">
    <source>
        <dbReference type="SAM" id="MobiDB-lite"/>
    </source>
</evidence>